<comment type="caution">
    <text evidence="2">The sequence shown here is derived from an EMBL/GenBank/DDBJ whole genome shotgun (WGS) entry which is preliminary data.</text>
</comment>
<dbReference type="EMBL" id="BMGP01000006">
    <property type="protein sequence ID" value="GGF38159.1"/>
    <property type="molecule type" value="Genomic_DNA"/>
</dbReference>
<name>A0A917BEH3_9MICO</name>
<feature type="domain" description="Extradiol ring-cleavage dioxygenase class III enzyme subunit B" evidence="1">
    <location>
        <begin position="8"/>
        <end position="253"/>
    </location>
</feature>
<dbReference type="Pfam" id="PF02900">
    <property type="entry name" value="LigB"/>
    <property type="match status" value="1"/>
</dbReference>
<organism evidence="2 3">
    <name type="scientific">Subtercola lobariae</name>
    <dbReference type="NCBI Taxonomy" id="1588641"/>
    <lineage>
        <taxon>Bacteria</taxon>
        <taxon>Bacillati</taxon>
        <taxon>Actinomycetota</taxon>
        <taxon>Actinomycetes</taxon>
        <taxon>Micrococcales</taxon>
        <taxon>Microbacteriaceae</taxon>
        <taxon>Subtercola</taxon>
    </lineage>
</organism>
<dbReference type="InterPro" id="IPR004183">
    <property type="entry name" value="Xdiol_dOase_suB"/>
</dbReference>
<proteinExistence type="predicted"/>
<evidence type="ECO:0000313" key="2">
    <source>
        <dbReference type="EMBL" id="GGF38159.1"/>
    </source>
</evidence>
<dbReference type="Proteomes" id="UP000598775">
    <property type="component" value="Unassembled WGS sequence"/>
</dbReference>
<evidence type="ECO:0000259" key="1">
    <source>
        <dbReference type="Pfam" id="PF02900"/>
    </source>
</evidence>
<dbReference type="AlphaFoldDB" id="A0A917BEH3"/>
<dbReference type="RefSeq" id="WP_188680396.1">
    <property type="nucleotide sequence ID" value="NZ_BMGP01000006.1"/>
</dbReference>
<evidence type="ECO:0000313" key="3">
    <source>
        <dbReference type="Proteomes" id="UP000598775"/>
    </source>
</evidence>
<protein>
    <submittedName>
        <fullName evidence="2">Protocatechuate 4,5-dioxygenase subunit beta</fullName>
    </submittedName>
</protein>
<gene>
    <name evidence="2" type="primary">pcaH</name>
    <name evidence="2" type="ORF">GCM10011399_33880</name>
</gene>
<dbReference type="Gene3D" id="3.40.830.10">
    <property type="entry name" value="LigB-like"/>
    <property type="match status" value="1"/>
</dbReference>
<sequence>MATIVAGIGVPHTPAFAANVKVGDPDDETAAAYARIAEQLDAVEPDVVVMFSTDHLNTFFLDNYPAIGVGVATRTSGPNDGTPGLKHVELPVHRDLAESIRIDTALADFDVSQSQEFTLDHSWLVPLQFIRPAADLAIVPIFVNSHIPPIPTARRALKLGRTVGESIASWPEDVRVVVLGSGSFSLDVGGHYIEPQKIFGVPAPEWVERVAAFLEAGDYESLVAHASRAQMAAAGNVGGELLNWIAMLGTIGGGVPSSLDIHDQFGHGYGFWRLT</sequence>
<dbReference type="GO" id="GO:0008198">
    <property type="term" value="F:ferrous iron binding"/>
    <property type="evidence" value="ECO:0007669"/>
    <property type="project" value="InterPro"/>
</dbReference>
<dbReference type="SUPFAM" id="SSF53213">
    <property type="entry name" value="LigB-like"/>
    <property type="match status" value="1"/>
</dbReference>
<dbReference type="GO" id="GO:0016702">
    <property type="term" value="F:oxidoreductase activity, acting on single donors with incorporation of molecular oxygen, incorporation of two atoms of oxygen"/>
    <property type="evidence" value="ECO:0007669"/>
    <property type="project" value="UniProtKB-ARBA"/>
</dbReference>
<keyword evidence="3" id="KW-1185">Reference proteome</keyword>
<accession>A0A917BEH3</accession>
<reference evidence="2 3" key="1">
    <citation type="journal article" date="2014" name="Int. J. Syst. Evol. Microbiol.">
        <title>Complete genome sequence of Corynebacterium casei LMG S-19264T (=DSM 44701T), isolated from a smear-ripened cheese.</title>
        <authorList>
            <consortium name="US DOE Joint Genome Institute (JGI-PGF)"/>
            <person name="Walter F."/>
            <person name="Albersmeier A."/>
            <person name="Kalinowski J."/>
            <person name="Ruckert C."/>
        </authorList>
    </citation>
    <scope>NUCLEOTIDE SEQUENCE [LARGE SCALE GENOMIC DNA]</scope>
    <source>
        <strain evidence="2 3">CGMCC 1.12976</strain>
    </source>
</reference>